<feature type="chain" id="PRO_5030973848" evidence="1">
    <location>
        <begin position="19"/>
        <end position="115"/>
    </location>
</feature>
<feature type="signal peptide" evidence="1">
    <location>
        <begin position="1"/>
        <end position="18"/>
    </location>
</feature>
<dbReference type="RefSeq" id="XP_043135185.1">
    <property type="nucleotide sequence ID" value="XM_043277291.1"/>
</dbReference>
<dbReference type="KEGG" id="ache:ACHE_30650S"/>
<evidence type="ECO:0000256" key="1">
    <source>
        <dbReference type="SAM" id="SignalP"/>
    </source>
</evidence>
<reference evidence="2" key="1">
    <citation type="submission" date="2021-01" db="EMBL/GenBank/DDBJ databases">
        <authorList>
            <consortium name="Aspergillus chevalieri M1 genome sequencing consortium"/>
            <person name="Kazuki M."/>
            <person name="Futagami T."/>
        </authorList>
    </citation>
    <scope>NUCLEOTIDE SEQUENCE</scope>
    <source>
        <strain evidence="2">M1</strain>
    </source>
</reference>
<protein>
    <submittedName>
        <fullName evidence="2">Uncharacterized protein</fullName>
    </submittedName>
</protein>
<proteinExistence type="predicted"/>
<accession>A0A7R7VMI2</accession>
<evidence type="ECO:0000313" key="2">
    <source>
        <dbReference type="EMBL" id="BCR86663.1"/>
    </source>
</evidence>
<dbReference type="AlphaFoldDB" id="A0A7R7VMI2"/>
<sequence>MCLSIIFMVIDTCSVLDAFDTAHLATGIQPFWKLSFIFKCLCDTVILDDFKTALDHIRSYHFSRSILAREESFWRHSDQQQVDVENGVCLSPRRSRTAKRDDQLPRVAMREDIGV</sequence>
<dbReference type="EMBL" id="AP024418">
    <property type="protein sequence ID" value="BCR86663.1"/>
    <property type="molecule type" value="Genomic_DNA"/>
</dbReference>
<name>A0A7R7VMI2_ASPCH</name>
<organism evidence="2 3">
    <name type="scientific">Aspergillus chevalieri</name>
    <name type="common">Eurotium chevalieri</name>
    <dbReference type="NCBI Taxonomy" id="182096"/>
    <lineage>
        <taxon>Eukaryota</taxon>
        <taxon>Fungi</taxon>
        <taxon>Dikarya</taxon>
        <taxon>Ascomycota</taxon>
        <taxon>Pezizomycotina</taxon>
        <taxon>Eurotiomycetes</taxon>
        <taxon>Eurotiomycetidae</taxon>
        <taxon>Eurotiales</taxon>
        <taxon>Aspergillaceae</taxon>
        <taxon>Aspergillus</taxon>
        <taxon>Aspergillus subgen. Aspergillus</taxon>
    </lineage>
</organism>
<keyword evidence="1" id="KW-0732">Signal</keyword>
<dbReference type="GeneID" id="66981022"/>
<dbReference type="Proteomes" id="UP000637239">
    <property type="component" value="Chromosome 3"/>
</dbReference>
<evidence type="ECO:0000313" key="3">
    <source>
        <dbReference type="Proteomes" id="UP000637239"/>
    </source>
</evidence>
<reference evidence="2" key="2">
    <citation type="submission" date="2021-02" db="EMBL/GenBank/DDBJ databases">
        <title>Aspergillus chevalieri M1 genome sequence.</title>
        <authorList>
            <person name="Kadooka C."/>
            <person name="Mori K."/>
            <person name="Futagami T."/>
        </authorList>
    </citation>
    <scope>NUCLEOTIDE SEQUENCE</scope>
    <source>
        <strain evidence="2">M1</strain>
    </source>
</reference>
<dbReference type="PANTHER" id="PTHR42029">
    <property type="entry name" value="AN04G07800"/>
    <property type="match status" value="1"/>
</dbReference>
<gene>
    <name evidence="2" type="ORF">ACHE_30650S</name>
</gene>
<keyword evidence="3" id="KW-1185">Reference proteome</keyword>
<dbReference type="PANTHER" id="PTHR42029:SF3">
    <property type="entry name" value="AN04G07800"/>
    <property type="match status" value="1"/>
</dbReference>